<evidence type="ECO:0000313" key="8">
    <source>
        <dbReference type="EMBL" id="GIL39740.1"/>
    </source>
</evidence>
<dbReference type="NCBIfam" id="TIGR01885">
    <property type="entry name" value="Orn_aminotrans"/>
    <property type="match status" value="1"/>
</dbReference>
<dbReference type="InterPro" id="IPR049704">
    <property type="entry name" value="Aminotrans_3_PPA_site"/>
</dbReference>
<dbReference type="PANTHER" id="PTHR11986:SF18">
    <property type="entry name" value="ORNITHINE AMINOTRANSFERASE, MITOCHONDRIAL"/>
    <property type="match status" value="1"/>
</dbReference>
<dbReference type="GO" id="GO:0004587">
    <property type="term" value="F:ornithine aminotransferase activity"/>
    <property type="evidence" value="ECO:0007669"/>
    <property type="project" value="UniProtKB-EC"/>
</dbReference>
<dbReference type="GO" id="GO:0042802">
    <property type="term" value="F:identical protein binding"/>
    <property type="evidence" value="ECO:0007669"/>
    <property type="project" value="TreeGrafter"/>
</dbReference>
<protein>
    <recommendedName>
        <fullName evidence="3">ornithine aminotransferase</fullName>
        <ecNumber evidence="3">2.6.1.13</ecNumber>
    </recommendedName>
    <alternativeName>
        <fullName evidence="7">Ornithine--oxo-acid aminotransferase</fullName>
    </alternativeName>
</protein>
<keyword evidence="6" id="KW-0663">Pyridoxal phosphate</keyword>
<dbReference type="InterPro" id="IPR015422">
    <property type="entry name" value="PyrdxlP-dep_Trfase_small"/>
</dbReference>
<gene>
    <name evidence="8" type="ORF">TMPK1_19770</name>
</gene>
<evidence type="ECO:0000256" key="3">
    <source>
        <dbReference type="ARBA" id="ARBA00012924"/>
    </source>
</evidence>
<dbReference type="CDD" id="cd00610">
    <property type="entry name" value="OAT_like"/>
    <property type="match status" value="1"/>
</dbReference>
<proteinExistence type="predicted"/>
<dbReference type="RefSeq" id="WP_420242852.1">
    <property type="nucleotide sequence ID" value="NZ_BOPV01000001.1"/>
</dbReference>
<comment type="caution">
    <text evidence="8">The sequence shown here is derived from an EMBL/GenBank/DDBJ whole genome shotgun (WGS) entry which is preliminary data.</text>
</comment>
<comment type="cofactor">
    <cofactor evidence="1">
        <name>pyridoxal 5'-phosphate</name>
        <dbReference type="ChEBI" id="CHEBI:597326"/>
    </cofactor>
</comment>
<evidence type="ECO:0000256" key="5">
    <source>
        <dbReference type="ARBA" id="ARBA00022679"/>
    </source>
</evidence>
<dbReference type="EMBL" id="BOPV01000001">
    <property type="protein sequence ID" value="GIL39740.1"/>
    <property type="molecule type" value="Genomic_DNA"/>
</dbReference>
<dbReference type="InterPro" id="IPR015421">
    <property type="entry name" value="PyrdxlP-dep_Trfase_major"/>
</dbReference>
<reference evidence="8" key="1">
    <citation type="submission" date="2021-02" db="EMBL/GenBank/DDBJ databases">
        <title>Genome sequence of Rhodospirillales sp. strain TMPK1 isolated from soil.</title>
        <authorList>
            <person name="Nakai R."/>
            <person name="Kusada H."/>
            <person name="Tamaki H."/>
        </authorList>
    </citation>
    <scope>NUCLEOTIDE SEQUENCE</scope>
    <source>
        <strain evidence="8">TMPK1</strain>
    </source>
</reference>
<dbReference type="InterPro" id="IPR005814">
    <property type="entry name" value="Aminotrans_3"/>
</dbReference>
<comment type="pathway">
    <text evidence="2">Amino-acid biosynthesis; L-proline biosynthesis; L-glutamate 5-semialdehyde from L-ornithine: step 1/1.</text>
</comment>
<evidence type="ECO:0000256" key="6">
    <source>
        <dbReference type="ARBA" id="ARBA00022898"/>
    </source>
</evidence>
<dbReference type="Proteomes" id="UP000681075">
    <property type="component" value="Unassembled WGS sequence"/>
</dbReference>
<dbReference type="InterPro" id="IPR050103">
    <property type="entry name" value="Class-III_PLP-dep_AT"/>
</dbReference>
<keyword evidence="9" id="KW-1185">Reference proteome</keyword>
<accession>A0A8S8XF81</accession>
<dbReference type="Gene3D" id="3.75.10.10">
    <property type="entry name" value="L-arginine/glycine Amidinotransferase, Chain A"/>
    <property type="match status" value="1"/>
</dbReference>
<evidence type="ECO:0000256" key="2">
    <source>
        <dbReference type="ARBA" id="ARBA00004998"/>
    </source>
</evidence>
<dbReference type="SUPFAM" id="SSF55909">
    <property type="entry name" value="Pentein"/>
    <property type="match status" value="1"/>
</dbReference>
<dbReference type="Pfam" id="PF19420">
    <property type="entry name" value="DDAH_eukar"/>
    <property type="match status" value="1"/>
</dbReference>
<dbReference type="PROSITE" id="PS00600">
    <property type="entry name" value="AA_TRANSFER_CLASS_3"/>
    <property type="match status" value="1"/>
</dbReference>
<dbReference type="PANTHER" id="PTHR11986">
    <property type="entry name" value="AMINOTRANSFERASE CLASS III"/>
    <property type="match status" value="1"/>
</dbReference>
<sequence>MDAKQLEDRVSAQNYAPLDVTLVRGAGVFVWDDTGKRYLDMMSAYSAVSCGHSHPRLVAALTEQANRIAVPSRAYRTDRLGPFLAELCRLAGLDRALPMNTGAEAVETAIKAARRWGHDRRGVADGAQEIIVAAGNFHGRTTTIVGFSSEAAYRRGFGPFASGFVTVPYGDADAIRRAINPNTVAVLVEPIQGEAGIVLPPDGYLAALRKICTDAGILLIFDEVQSGLGRTGRMFAFEHENARPDGLIVGKALGGGLLPVSAFISTQDVMDVFDPGSHGSTFGGNPLAAAVGLEALRVIQDEKLAERSAELGAYLLQQARDLRHPAIRAVRGRGLWVGIDLDPAQAPARAVCEALARRGMLSKETHETVIRLAPPLTISREEIDLGIRLLREALDEVAPRATSTETTRIVMCPPSRFEVAYCINPWMAPERWSAERMALTATASNDWALLRSTLEDCGAVIDIVPPEVGLPDLVFTANAAVVLDGVALVARFRHAERQGEELPYRRAFEKLRDQGKLRAVRLMPDDVVLEGAGDCVWDKTRNLFWVGYGPRSDRTAADVVARTFGVEALPLELVDPRFYHMDTALLPLPRGEVVYVPSAFSDEGMALLTSRIGAENLIPVPDADAAELAANAVVLGDNIVLGSCSDAWAATLAARGYRVRRTGLAPFRLSGGSAWCLTLRLDLKSKASDRARQAA</sequence>
<dbReference type="Gene3D" id="3.90.1150.10">
    <property type="entry name" value="Aspartate Aminotransferase, domain 1"/>
    <property type="match status" value="1"/>
</dbReference>
<dbReference type="Pfam" id="PF00202">
    <property type="entry name" value="Aminotran_3"/>
    <property type="match status" value="1"/>
</dbReference>
<organism evidence="8 9">
    <name type="scientific">Roseiterribacter gracilis</name>
    <dbReference type="NCBI Taxonomy" id="2812848"/>
    <lineage>
        <taxon>Bacteria</taxon>
        <taxon>Pseudomonadati</taxon>
        <taxon>Pseudomonadota</taxon>
        <taxon>Alphaproteobacteria</taxon>
        <taxon>Rhodospirillales</taxon>
        <taxon>Roseiterribacteraceae</taxon>
        <taxon>Roseiterribacter</taxon>
    </lineage>
</organism>
<dbReference type="AlphaFoldDB" id="A0A8S8XF81"/>
<evidence type="ECO:0000256" key="7">
    <source>
        <dbReference type="ARBA" id="ARBA00030587"/>
    </source>
</evidence>
<keyword evidence="4" id="KW-0032">Aminotransferase</keyword>
<name>A0A8S8XF81_9PROT</name>
<dbReference type="InterPro" id="IPR010164">
    <property type="entry name" value="Orn_aminotrans"/>
</dbReference>
<dbReference type="GO" id="GO:0030170">
    <property type="term" value="F:pyridoxal phosphate binding"/>
    <property type="evidence" value="ECO:0007669"/>
    <property type="project" value="InterPro"/>
</dbReference>
<dbReference type="SUPFAM" id="SSF53383">
    <property type="entry name" value="PLP-dependent transferases"/>
    <property type="match status" value="1"/>
</dbReference>
<evidence type="ECO:0000256" key="1">
    <source>
        <dbReference type="ARBA" id="ARBA00001933"/>
    </source>
</evidence>
<keyword evidence="5" id="KW-0808">Transferase</keyword>
<evidence type="ECO:0000313" key="9">
    <source>
        <dbReference type="Proteomes" id="UP000681075"/>
    </source>
</evidence>
<dbReference type="EC" id="2.6.1.13" evidence="3"/>
<dbReference type="Gene3D" id="3.40.640.10">
    <property type="entry name" value="Type I PLP-dependent aspartate aminotransferase-like (Major domain)"/>
    <property type="match status" value="1"/>
</dbReference>
<dbReference type="InterPro" id="IPR015424">
    <property type="entry name" value="PyrdxlP-dep_Trfase"/>
</dbReference>
<evidence type="ECO:0000256" key="4">
    <source>
        <dbReference type="ARBA" id="ARBA00022576"/>
    </source>
</evidence>
<dbReference type="FunFam" id="3.40.640.10:FF:000011">
    <property type="entry name" value="Ornithine aminotransferase"/>
    <property type="match status" value="1"/>
</dbReference>